<dbReference type="InterPro" id="IPR036860">
    <property type="entry name" value="SH2_dom_sf"/>
</dbReference>
<dbReference type="Pfam" id="PF00018">
    <property type="entry name" value="SH3_1"/>
    <property type="match status" value="3"/>
</dbReference>
<keyword evidence="2 3" id="KW-0727">SH2 domain</keyword>
<dbReference type="GO" id="GO:0016477">
    <property type="term" value="P:cell migration"/>
    <property type="evidence" value="ECO:0007669"/>
    <property type="project" value="TreeGrafter"/>
</dbReference>
<dbReference type="InterPro" id="IPR000980">
    <property type="entry name" value="SH2"/>
</dbReference>
<dbReference type="GO" id="GO:0030971">
    <property type="term" value="F:receptor tyrosine kinase binding"/>
    <property type="evidence" value="ECO:0007669"/>
    <property type="project" value="TreeGrafter"/>
</dbReference>
<evidence type="ECO:0000256" key="1">
    <source>
        <dbReference type="ARBA" id="ARBA00022443"/>
    </source>
</evidence>
<dbReference type="SUPFAM" id="SSF50044">
    <property type="entry name" value="SH3-domain"/>
    <property type="match status" value="3"/>
</dbReference>
<reference evidence="7" key="1">
    <citation type="submission" date="2023-08" db="EMBL/GenBank/DDBJ databases">
        <authorList>
            <person name="Alioto T."/>
            <person name="Alioto T."/>
            <person name="Gomez Garrido J."/>
        </authorList>
    </citation>
    <scope>NUCLEOTIDE SEQUENCE</scope>
</reference>
<dbReference type="PANTHER" id="PTHR19969">
    <property type="entry name" value="SH2-SH3 ADAPTOR PROTEIN-RELATED"/>
    <property type="match status" value="1"/>
</dbReference>
<organism evidence="7 8">
    <name type="scientific">Octopus vulgaris</name>
    <name type="common">Common octopus</name>
    <dbReference type="NCBI Taxonomy" id="6645"/>
    <lineage>
        <taxon>Eukaryota</taxon>
        <taxon>Metazoa</taxon>
        <taxon>Spiralia</taxon>
        <taxon>Lophotrochozoa</taxon>
        <taxon>Mollusca</taxon>
        <taxon>Cephalopoda</taxon>
        <taxon>Coleoidea</taxon>
        <taxon>Octopodiformes</taxon>
        <taxon>Octopoda</taxon>
        <taxon>Incirrata</taxon>
        <taxon>Octopodidae</taxon>
        <taxon>Octopus</taxon>
    </lineage>
</organism>
<dbReference type="GO" id="GO:0005737">
    <property type="term" value="C:cytoplasm"/>
    <property type="evidence" value="ECO:0007669"/>
    <property type="project" value="TreeGrafter"/>
</dbReference>
<name>A0AA36F3T4_OCTVU</name>
<dbReference type="CDD" id="cd11767">
    <property type="entry name" value="SH3_Nck_3"/>
    <property type="match status" value="1"/>
</dbReference>
<dbReference type="PROSITE" id="PS50002">
    <property type="entry name" value="SH3"/>
    <property type="match status" value="3"/>
</dbReference>
<protein>
    <submittedName>
        <fullName evidence="7">Cytoplasmic protein NCK1-like</fullName>
    </submittedName>
</protein>
<feature type="domain" description="SH2" evidence="5">
    <location>
        <begin position="308"/>
        <end position="401"/>
    </location>
</feature>
<sequence length="469" mass="53530">MKKYGIALESCDGLLYGPKMAEEVIVIAKYDYKAENSQELDIKKNEKLRLLDDSKEWWKVQNMQSKSGFVPSNYVKKSKPSFFSSLLTRKKNKCPAASYQASRNGVAALDQKSPGGADIQICEHVPAIVKYGYQAQRPDEISLTKSEKVIVMQKSIDGWWRGRKDNDEYGWFPSNYVELEQPSDLAAPRVDFGAMEGIEVVTALYTFKRSNQEELSFEKGDRLLIVEKPIEDPDWWKARNKFDHLGLVPRNYVQSVDDIEYDTATNDSSCTPHSQSASSLSNASSLSVVGMPNHKPQHLSGPLADKEWYFGKITRTQCEEMLTKHAEDGDFLIRDSESTVGHYTVVLKAPGRNKHFRVQVNDGVYQIGQQTFSSLDDMIEHYKKHPIYKQDSEKLYLVKAFIVTDLYATVATNCLRIQLHGTLSRTECSKRTELGIRFRFRYGTDSLYICQDQFTFAVNDNIRFSPFKS</sequence>
<evidence type="ECO:0000256" key="3">
    <source>
        <dbReference type="PROSITE-ProRule" id="PRU00191"/>
    </source>
</evidence>
<dbReference type="PROSITE" id="PS50001">
    <property type="entry name" value="SH2"/>
    <property type="match status" value="1"/>
</dbReference>
<evidence type="ECO:0000259" key="5">
    <source>
        <dbReference type="PROSITE" id="PS50001"/>
    </source>
</evidence>
<dbReference type="GO" id="GO:0035591">
    <property type="term" value="F:signaling adaptor activity"/>
    <property type="evidence" value="ECO:0007669"/>
    <property type="project" value="TreeGrafter"/>
</dbReference>
<dbReference type="InterPro" id="IPR001452">
    <property type="entry name" value="SH3_domain"/>
</dbReference>
<keyword evidence="8" id="KW-1185">Reference proteome</keyword>
<dbReference type="AlphaFoldDB" id="A0AA36F3T4"/>
<evidence type="ECO:0000313" key="7">
    <source>
        <dbReference type="EMBL" id="CAI9722825.1"/>
    </source>
</evidence>
<feature type="domain" description="SH3" evidence="6">
    <location>
        <begin position="122"/>
        <end position="182"/>
    </location>
</feature>
<dbReference type="PANTHER" id="PTHR19969:SF14">
    <property type="entry name" value="DREADLOCKS, ISOFORM B"/>
    <property type="match status" value="1"/>
</dbReference>
<keyword evidence="1 4" id="KW-0728">SH3 domain</keyword>
<dbReference type="FunFam" id="2.30.30.40:FF:000110">
    <property type="entry name" value="Cytoplasmic protein"/>
    <property type="match status" value="1"/>
</dbReference>
<dbReference type="SMART" id="SM00252">
    <property type="entry name" value="SH2"/>
    <property type="match status" value="1"/>
</dbReference>
<dbReference type="FunFam" id="2.30.30.40:FF:000061">
    <property type="entry name" value="Cytoplasmic protein"/>
    <property type="match status" value="1"/>
</dbReference>
<evidence type="ECO:0000259" key="6">
    <source>
        <dbReference type="PROSITE" id="PS50002"/>
    </source>
</evidence>
<feature type="domain" description="SH3" evidence="6">
    <location>
        <begin position="196"/>
        <end position="258"/>
    </location>
</feature>
<dbReference type="Gene3D" id="3.30.505.10">
    <property type="entry name" value="SH2 domain"/>
    <property type="match status" value="1"/>
</dbReference>
<dbReference type="InterPro" id="IPR051184">
    <property type="entry name" value="Tyrosine-phos_adapter"/>
</dbReference>
<dbReference type="Proteomes" id="UP001162480">
    <property type="component" value="Chromosome 5"/>
</dbReference>
<accession>A0AA36F3T4</accession>
<proteinExistence type="predicted"/>
<dbReference type="PRINTS" id="PR00401">
    <property type="entry name" value="SH2DOMAIN"/>
</dbReference>
<dbReference type="SMART" id="SM00326">
    <property type="entry name" value="SH3"/>
    <property type="match status" value="3"/>
</dbReference>
<gene>
    <name evidence="7" type="ORF">OCTVUL_1B002338</name>
</gene>
<evidence type="ECO:0000256" key="4">
    <source>
        <dbReference type="PROSITE-ProRule" id="PRU00192"/>
    </source>
</evidence>
<evidence type="ECO:0000313" key="8">
    <source>
        <dbReference type="Proteomes" id="UP001162480"/>
    </source>
</evidence>
<dbReference type="Gene3D" id="2.30.30.40">
    <property type="entry name" value="SH3 Domains"/>
    <property type="match status" value="3"/>
</dbReference>
<dbReference type="EMBL" id="OX597818">
    <property type="protein sequence ID" value="CAI9722825.1"/>
    <property type="molecule type" value="Genomic_DNA"/>
</dbReference>
<evidence type="ECO:0000256" key="2">
    <source>
        <dbReference type="ARBA" id="ARBA00022999"/>
    </source>
</evidence>
<dbReference type="InterPro" id="IPR036028">
    <property type="entry name" value="SH3-like_dom_sf"/>
</dbReference>
<dbReference type="CDD" id="cd11765">
    <property type="entry name" value="SH3_Nck_1"/>
    <property type="match status" value="1"/>
</dbReference>
<dbReference type="GO" id="GO:0048013">
    <property type="term" value="P:ephrin receptor signaling pathway"/>
    <property type="evidence" value="ECO:0007669"/>
    <property type="project" value="TreeGrafter"/>
</dbReference>
<dbReference type="PRINTS" id="PR00452">
    <property type="entry name" value="SH3DOMAIN"/>
</dbReference>
<feature type="domain" description="SH3" evidence="6">
    <location>
        <begin position="21"/>
        <end position="80"/>
    </location>
</feature>
<dbReference type="Pfam" id="PF00017">
    <property type="entry name" value="SH2"/>
    <property type="match status" value="1"/>
</dbReference>
<dbReference type="SUPFAM" id="SSF55550">
    <property type="entry name" value="SH2 domain"/>
    <property type="match status" value="1"/>
</dbReference>